<dbReference type="Pfam" id="PF10614">
    <property type="entry name" value="CsgF"/>
    <property type="match status" value="1"/>
</dbReference>
<accession>A0A0H3F763</accession>
<dbReference type="NCBIfam" id="NF007469">
    <property type="entry name" value="PRK10050.1"/>
    <property type="match status" value="1"/>
</dbReference>
<keyword evidence="3" id="KW-0732">Signal</keyword>
<dbReference type="InterPro" id="IPR018893">
    <property type="entry name" value="T8SS_CsgF"/>
</dbReference>
<comment type="function">
    <text evidence="1">May be involved in the biogenesis of curli organelles.</text>
</comment>
<organism evidence="4 5">
    <name type="scientific">Rahnella sp. (strain Y9602)</name>
    <dbReference type="NCBI Taxonomy" id="2703885"/>
    <lineage>
        <taxon>Bacteria</taxon>
        <taxon>Pseudomonadati</taxon>
        <taxon>Pseudomonadota</taxon>
        <taxon>Gammaproteobacteria</taxon>
        <taxon>Enterobacterales</taxon>
        <taxon>Yersiniaceae</taxon>
        <taxon>Rahnella</taxon>
    </lineage>
</organism>
<reference evidence="4 5" key="2">
    <citation type="journal article" date="2012" name="J. Bacteriol.">
        <title>Complete Genome Sequence of Rahnella sp. Strain Y9602, a Gammaproteobacterium Isolate from Metal- and Radionuclide-Contaminated Soil.</title>
        <authorList>
            <person name="Martinez R.J."/>
            <person name="Bruce D."/>
            <person name="Detter C."/>
            <person name="Goodwin L.A."/>
            <person name="Han J."/>
            <person name="Han C.S."/>
            <person name="Held B."/>
            <person name="Land M.L."/>
            <person name="Mikhailova N."/>
            <person name="Nolan M."/>
            <person name="Pennacchio L."/>
            <person name="Pitluck S."/>
            <person name="Tapia R."/>
            <person name="Woyke T."/>
            <person name="Sobecky P.A."/>
        </authorList>
    </citation>
    <scope>NUCLEOTIDE SEQUENCE [LARGE SCALE GENOMIC DNA]</scope>
    <source>
        <strain evidence="4 5">Y9602</strain>
    </source>
</reference>
<reference evidence="5" key="1">
    <citation type="submission" date="2011-01" db="EMBL/GenBank/DDBJ databases">
        <title>Complete sequence of chromosome of Rahnella sp. Y9602.</title>
        <authorList>
            <consortium name="US DOE Joint Genome Institute"/>
            <person name="Lucas S."/>
            <person name="Copeland A."/>
            <person name="Lapidus A."/>
            <person name="Cheng J.-F."/>
            <person name="Goodwin L."/>
            <person name="Pitluck S."/>
            <person name="Lu M."/>
            <person name="Detter J.C."/>
            <person name="Han C."/>
            <person name="Tapia R."/>
            <person name="Land M."/>
            <person name="Hauser L."/>
            <person name="Kyrpides N."/>
            <person name="Ivanova N."/>
            <person name="Ovchinnikova G."/>
            <person name="Pagani I."/>
            <person name="Sobecky P.A."/>
            <person name="Martinez R.J."/>
            <person name="Woyke T."/>
        </authorList>
    </citation>
    <scope>NUCLEOTIDE SEQUENCE [LARGE SCALE GENOMIC DNA]</scope>
    <source>
        <strain evidence="5">Y9602</strain>
    </source>
</reference>
<evidence type="ECO:0000256" key="2">
    <source>
        <dbReference type="ARBA" id="ARBA00014031"/>
    </source>
</evidence>
<sequence precursor="true">MTNFNAQPLKESIVNIPVSASRSVMLLALLTASPVSWGGNMVFQFINPNFGGNPNNGAFLLNEAQAQNSYKDPDAYDFGSTSTSALDNFTASIQSQLLGSLMGNVNQGKPGRLVTQDFIVDIQNTDGQLVMNVTDRKTGKISTIQVQGLSATTN</sequence>
<dbReference type="eggNOG" id="ENOG5032U3R">
    <property type="taxonomic scope" value="Bacteria"/>
</dbReference>
<dbReference type="OrthoDB" id="6505101at2"/>
<evidence type="ECO:0000256" key="3">
    <source>
        <dbReference type="ARBA" id="ARBA00022729"/>
    </source>
</evidence>
<dbReference type="AlphaFoldDB" id="A0A0H3F763"/>
<protein>
    <recommendedName>
        <fullName evidence="2">Curli production assembly/transport component CsgF</fullName>
    </recommendedName>
</protein>
<evidence type="ECO:0000313" key="5">
    <source>
        <dbReference type="Proteomes" id="UP000007257"/>
    </source>
</evidence>
<gene>
    <name evidence="4" type="ordered locus">Rahaq_1141</name>
</gene>
<dbReference type="KEGG" id="rah:Rahaq_1141"/>
<dbReference type="HOGENOM" id="CLU_136740_0_0_6"/>
<name>A0A0H3F763_RAHSY</name>
<dbReference type="EMBL" id="CP002505">
    <property type="protein sequence ID" value="ADW72764.1"/>
    <property type="molecule type" value="Genomic_DNA"/>
</dbReference>
<dbReference type="Proteomes" id="UP000007257">
    <property type="component" value="Chromosome"/>
</dbReference>
<proteinExistence type="predicted"/>
<evidence type="ECO:0000313" key="4">
    <source>
        <dbReference type="EMBL" id="ADW72764.1"/>
    </source>
</evidence>
<evidence type="ECO:0000256" key="1">
    <source>
        <dbReference type="ARBA" id="ARBA00003989"/>
    </source>
</evidence>